<dbReference type="PROSITE" id="PS00211">
    <property type="entry name" value="ABC_TRANSPORTER_1"/>
    <property type="match status" value="1"/>
</dbReference>
<reference evidence="12 13" key="1">
    <citation type="journal article" date="2010" name="Stand. Genomic Sci.">
        <title>Complete genome sequence of Acetohalobium arabaticum type strain (Z-7288).</title>
        <authorList>
            <person name="Sikorski J."/>
            <person name="Lapidus A."/>
            <person name="Chertkov O."/>
            <person name="Lucas S."/>
            <person name="Copeland A."/>
            <person name="Glavina Del Rio T."/>
            <person name="Nolan M."/>
            <person name="Tice H."/>
            <person name="Cheng J.F."/>
            <person name="Han C."/>
            <person name="Brambilla E."/>
            <person name="Pitluck S."/>
            <person name="Liolios K."/>
            <person name="Ivanova N."/>
            <person name="Mavromatis K."/>
            <person name="Mikhailova N."/>
            <person name="Pati A."/>
            <person name="Bruce D."/>
            <person name="Detter C."/>
            <person name="Tapia R."/>
            <person name="Goodwin L."/>
            <person name="Chen A."/>
            <person name="Palaniappan K."/>
            <person name="Land M."/>
            <person name="Hauser L."/>
            <person name="Chang Y.J."/>
            <person name="Jeffries C.D."/>
            <person name="Rohde M."/>
            <person name="Goker M."/>
            <person name="Spring S."/>
            <person name="Woyke T."/>
            <person name="Bristow J."/>
            <person name="Eisen J.A."/>
            <person name="Markowitz V."/>
            <person name="Hugenholtz P."/>
            <person name="Kyrpides N.C."/>
            <person name="Klenk H.P."/>
        </authorList>
    </citation>
    <scope>NUCLEOTIDE SEQUENCE [LARGE SCALE GENOMIC DNA]</scope>
    <source>
        <strain evidence="13">ATCC 49924 / DSM 5501 / Z-7288</strain>
    </source>
</reference>
<dbReference type="KEGG" id="aar:Acear_0669"/>
<keyword evidence="8 9" id="KW-0472">Membrane</keyword>
<evidence type="ECO:0000256" key="2">
    <source>
        <dbReference type="ARBA" id="ARBA00022448"/>
    </source>
</evidence>
<evidence type="ECO:0000256" key="4">
    <source>
        <dbReference type="ARBA" id="ARBA00022692"/>
    </source>
</evidence>
<keyword evidence="7 9" id="KW-1133">Transmembrane helix</keyword>
<dbReference type="GO" id="GO:0015421">
    <property type="term" value="F:ABC-type oligopeptide transporter activity"/>
    <property type="evidence" value="ECO:0007669"/>
    <property type="project" value="TreeGrafter"/>
</dbReference>
<comment type="subcellular location">
    <subcellularLocation>
        <location evidence="1">Cell membrane</location>
        <topology evidence="1">Multi-pass membrane protein</topology>
    </subcellularLocation>
</comment>
<organism evidence="12 13">
    <name type="scientific">Acetohalobium arabaticum (strain ATCC 49924 / DSM 5501 / Z-7288)</name>
    <dbReference type="NCBI Taxonomy" id="574087"/>
    <lineage>
        <taxon>Bacteria</taxon>
        <taxon>Bacillati</taxon>
        <taxon>Bacillota</taxon>
        <taxon>Clostridia</taxon>
        <taxon>Halanaerobiales</taxon>
        <taxon>Halobacteroidaceae</taxon>
        <taxon>Acetohalobium</taxon>
    </lineage>
</organism>
<dbReference type="HOGENOM" id="CLU_000604_84_4_9"/>
<evidence type="ECO:0000313" key="13">
    <source>
        <dbReference type="Proteomes" id="UP000001661"/>
    </source>
</evidence>
<keyword evidence="3" id="KW-1003">Cell membrane</keyword>
<name>D9QVF0_ACEAZ</name>
<dbReference type="OrthoDB" id="9762778at2"/>
<dbReference type="InterPro" id="IPR036640">
    <property type="entry name" value="ABC1_TM_sf"/>
</dbReference>
<dbReference type="InterPro" id="IPR027417">
    <property type="entry name" value="P-loop_NTPase"/>
</dbReference>
<dbReference type="Gene3D" id="1.20.1560.10">
    <property type="entry name" value="ABC transporter type 1, transmembrane domain"/>
    <property type="match status" value="1"/>
</dbReference>
<evidence type="ECO:0000256" key="9">
    <source>
        <dbReference type="SAM" id="Phobius"/>
    </source>
</evidence>
<sequence>MQKSTLKRGLQLLSYAGNYGWAVVGVVISVLMSTVFVLLPPWLIRYGIDNLIIGEKPEFLWLLGLALVGITLLKGVVDFAKRYGAEYIAQRIIHDVRSQLYDHLNQLSFSFYDSARTGDIMSRITADTDALRKFLSKVSVYVSGNILTIIGILAVMIFWNLQLALLYLIMVPLMVYGMFKYSTQVRPMFRRVRCKFSNLTEIIQEDLNGIESIKLFGQEKKEKEDFIQENQEYVNTRIETAQTSALWMPYVNFLVGLGSSLVIWYGGRLVISGEISFGMLVGFISYIAMLLRPVRQTGMMINSATQAAAAAERIFDILQMEPEIQEVDNAYELPPVDGRVEYRDVSFSYQQDEEVLTGINLTAKPGQLIAIVGPSGAGKSTLLHLLPRFYDPDQGEILIDGHNIKELTIGSLRSQIGIVLQDTFLFAASIKDNISYGRPEASMEEIIEAAKIAQINDYIQSLPLGYETPVGEEGVNLSGGQKQRLAMARVLLTDPQLLLLDEPTSSLDAETEEQMQQALSEVIKGRTTFIIAHRLWTVERADQILVIDNGRIVEQGSHEELVSADRLYSQLYSRSLSDRLISETAGDKR</sequence>
<dbReference type="Pfam" id="PF00664">
    <property type="entry name" value="ABC_membrane"/>
    <property type="match status" value="1"/>
</dbReference>
<dbReference type="InterPro" id="IPR011527">
    <property type="entry name" value="ABC1_TM_dom"/>
</dbReference>
<keyword evidence="13" id="KW-1185">Reference proteome</keyword>
<dbReference type="Pfam" id="PF00005">
    <property type="entry name" value="ABC_tran"/>
    <property type="match status" value="1"/>
</dbReference>
<feature type="transmembrane region" description="Helical" evidence="9">
    <location>
        <begin position="138"/>
        <end position="159"/>
    </location>
</feature>
<protein>
    <submittedName>
        <fullName evidence="12">ABC transporter related protein</fullName>
    </submittedName>
</protein>
<keyword evidence="4 9" id="KW-0812">Transmembrane</keyword>
<dbReference type="eggNOG" id="COG1132">
    <property type="taxonomic scope" value="Bacteria"/>
</dbReference>
<keyword evidence="6" id="KW-0067">ATP-binding</keyword>
<evidence type="ECO:0000259" key="10">
    <source>
        <dbReference type="PROSITE" id="PS50893"/>
    </source>
</evidence>
<evidence type="ECO:0000313" key="12">
    <source>
        <dbReference type="EMBL" id="ADL12209.1"/>
    </source>
</evidence>
<dbReference type="STRING" id="574087.Acear_0669"/>
<evidence type="ECO:0000256" key="5">
    <source>
        <dbReference type="ARBA" id="ARBA00022741"/>
    </source>
</evidence>
<dbReference type="PROSITE" id="PS50929">
    <property type="entry name" value="ABC_TM1F"/>
    <property type="match status" value="1"/>
</dbReference>
<dbReference type="CDD" id="cd18542">
    <property type="entry name" value="ABC_6TM_YknU_like"/>
    <property type="match status" value="1"/>
</dbReference>
<dbReference type="EMBL" id="CP002105">
    <property type="protein sequence ID" value="ADL12209.1"/>
    <property type="molecule type" value="Genomic_DNA"/>
</dbReference>
<feature type="transmembrane region" description="Helical" evidence="9">
    <location>
        <begin position="245"/>
        <end position="265"/>
    </location>
</feature>
<proteinExistence type="predicted"/>
<dbReference type="SMART" id="SM00382">
    <property type="entry name" value="AAA"/>
    <property type="match status" value="1"/>
</dbReference>
<dbReference type="SUPFAM" id="SSF90123">
    <property type="entry name" value="ABC transporter transmembrane region"/>
    <property type="match status" value="1"/>
</dbReference>
<dbReference type="SUPFAM" id="SSF52540">
    <property type="entry name" value="P-loop containing nucleoside triphosphate hydrolases"/>
    <property type="match status" value="1"/>
</dbReference>
<dbReference type="InterPro" id="IPR017871">
    <property type="entry name" value="ABC_transporter-like_CS"/>
</dbReference>
<keyword evidence="2" id="KW-0813">Transport</keyword>
<dbReference type="RefSeq" id="WP_013277655.1">
    <property type="nucleotide sequence ID" value="NC_014378.1"/>
</dbReference>
<dbReference type="AlphaFoldDB" id="D9QVF0"/>
<evidence type="ECO:0000256" key="1">
    <source>
        <dbReference type="ARBA" id="ARBA00004651"/>
    </source>
</evidence>
<gene>
    <name evidence="12" type="ordered locus">Acear_0669</name>
</gene>
<feature type="domain" description="ABC transporter" evidence="10">
    <location>
        <begin position="340"/>
        <end position="574"/>
    </location>
</feature>
<dbReference type="PANTHER" id="PTHR43394">
    <property type="entry name" value="ATP-DEPENDENT PERMEASE MDL1, MITOCHONDRIAL"/>
    <property type="match status" value="1"/>
</dbReference>
<feature type="transmembrane region" description="Helical" evidence="9">
    <location>
        <begin position="271"/>
        <end position="291"/>
    </location>
</feature>
<keyword evidence="5" id="KW-0547">Nucleotide-binding</keyword>
<evidence type="ECO:0000256" key="7">
    <source>
        <dbReference type="ARBA" id="ARBA00022989"/>
    </source>
</evidence>
<dbReference type="GO" id="GO:0016887">
    <property type="term" value="F:ATP hydrolysis activity"/>
    <property type="evidence" value="ECO:0007669"/>
    <property type="project" value="InterPro"/>
</dbReference>
<dbReference type="Proteomes" id="UP000001661">
    <property type="component" value="Chromosome"/>
</dbReference>
<dbReference type="GO" id="GO:0005886">
    <property type="term" value="C:plasma membrane"/>
    <property type="evidence" value="ECO:0007669"/>
    <property type="project" value="UniProtKB-SubCell"/>
</dbReference>
<evidence type="ECO:0000256" key="6">
    <source>
        <dbReference type="ARBA" id="ARBA00022840"/>
    </source>
</evidence>
<dbReference type="FunFam" id="3.40.50.300:FF:000287">
    <property type="entry name" value="Multidrug ABC transporter ATP-binding protein"/>
    <property type="match status" value="1"/>
</dbReference>
<feature type="transmembrane region" description="Helical" evidence="9">
    <location>
        <begin position="59"/>
        <end position="77"/>
    </location>
</feature>
<dbReference type="GO" id="GO:0005524">
    <property type="term" value="F:ATP binding"/>
    <property type="evidence" value="ECO:0007669"/>
    <property type="project" value="UniProtKB-KW"/>
</dbReference>
<feature type="domain" description="ABC transmembrane type-1" evidence="11">
    <location>
        <begin position="24"/>
        <end position="306"/>
    </location>
</feature>
<dbReference type="PROSITE" id="PS50893">
    <property type="entry name" value="ABC_TRANSPORTER_2"/>
    <property type="match status" value="1"/>
</dbReference>
<feature type="transmembrane region" description="Helical" evidence="9">
    <location>
        <begin position="12"/>
        <end position="39"/>
    </location>
</feature>
<dbReference type="InterPro" id="IPR039421">
    <property type="entry name" value="Type_1_exporter"/>
</dbReference>
<dbReference type="FunFam" id="1.20.1560.10:FF:000011">
    <property type="entry name" value="Multidrug ABC transporter ATP-binding protein"/>
    <property type="match status" value="1"/>
</dbReference>
<feature type="transmembrane region" description="Helical" evidence="9">
    <location>
        <begin position="165"/>
        <end position="183"/>
    </location>
</feature>
<dbReference type="InterPro" id="IPR003593">
    <property type="entry name" value="AAA+_ATPase"/>
</dbReference>
<accession>D9QVF0</accession>
<dbReference type="Gene3D" id="3.40.50.300">
    <property type="entry name" value="P-loop containing nucleotide triphosphate hydrolases"/>
    <property type="match status" value="1"/>
</dbReference>
<dbReference type="PANTHER" id="PTHR43394:SF1">
    <property type="entry name" value="ATP-BINDING CASSETTE SUB-FAMILY B MEMBER 10, MITOCHONDRIAL"/>
    <property type="match status" value="1"/>
</dbReference>
<evidence type="ECO:0000256" key="3">
    <source>
        <dbReference type="ARBA" id="ARBA00022475"/>
    </source>
</evidence>
<evidence type="ECO:0000259" key="11">
    <source>
        <dbReference type="PROSITE" id="PS50929"/>
    </source>
</evidence>
<evidence type="ECO:0000256" key="8">
    <source>
        <dbReference type="ARBA" id="ARBA00023136"/>
    </source>
</evidence>
<dbReference type="InterPro" id="IPR003439">
    <property type="entry name" value="ABC_transporter-like_ATP-bd"/>
</dbReference>